<keyword evidence="2" id="KW-1185">Reference proteome</keyword>
<dbReference type="RefSeq" id="WP_350721526.1">
    <property type="nucleotide sequence ID" value="NZ_JBEPCO010000027.1"/>
</dbReference>
<evidence type="ECO:0000313" key="1">
    <source>
        <dbReference type="EMBL" id="MER6907712.1"/>
    </source>
</evidence>
<proteinExistence type="predicted"/>
<evidence type="ECO:0000313" key="2">
    <source>
        <dbReference type="Proteomes" id="UP001490330"/>
    </source>
</evidence>
<accession>A0ABV1VMJ3</accession>
<organism evidence="1 2">
    <name type="scientific">Streptomyces flaveolus</name>
    <dbReference type="NCBI Taxonomy" id="67297"/>
    <lineage>
        <taxon>Bacteria</taxon>
        <taxon>Bacillati</taxon>
        <taxon>Actinomycetota</taxon>
        <taxon>Actinomycetes</taxon>
        <taxon>Kitasatosporales</taxon>
        <taxon>Streptomycetaceae</taxon>
        <taxon>Streptomyces</taxon>
    </lineage>
</organism>
<comment type="caution">
    <text evidence="1">The sequence shown here is derived from an EMBL/GenBank/DDBJ whole genome shotgun (WGS) entry which is preliminary data.</text>
</comment>
<protein>
    <submittedName>
        <fullName evidence="1">Uncharacterized protein</fullName>
    </submittedName>
</protein>
<name>A0ABV1VMJ3_9ACTN</name>
<sequence>MPMTNTPRAATVEGASPISRILARAFDDDPMMRWSFPDDATRDAALDRCFATLFTRRRAGRRTG</sequence>
<gene>
    <name evidence="1" type="ORF">ABT322_29095</name>
</gene>
<reference evidence="1 2" key="1">
    <citation type="submission" date="2024-06" db="EMBL/GenBank/DDBJ databases">
        <title>The Natural Products Discovery Center: Release of the First 8490 Sequenced Strains for Exploring Actinobacteria Biosynthetic Diversity.</title>
        <authorList>
            <person name="Kalkreuter E."/>
            <person name="Kautsar S.A."/>
            <person name="Yang D."/>
            <person name="Bader C.D."/>
            <person name="Teijaro C.N."/>
            <person name="Fluegel L."/>
            <person name="Davis C.M."/>
            <person name="Simpson J.R."/>
            <person name="Lauterbach L."/>
            <person name="Steele A.D."/>
            <person name="Gui C."/>
            <person name="Meng S."/>
            <person name="Li G."/>
            <person name="Viehrig K."/>
            <person name="Ye F."/>
            <person name="Su P."/>
            <person name="Kiefer A.F."/>
            <person name="Nichols A."/>
            <person name="Cepeda A.J."/>
            <person name="Yan W."/>
            <person name="Fan B."/>
            <person name="Jiang Y."/>
            <person name="Adhikari A."/>
            <person name="Zheng C.-J."/>
            <person name="Schuster L."/>
            <person name="Cowan T.M."/>
            <person name="Smanski M.J."/>
            <person name="Chevrette M.G."/>
            <person name="De Carvalho L.P.S."/>
            <person name="Shen B."/>
        </authorList>
    </citation>
    <scope>NUCLEOTIDE SEQUENCE [LARGE SCALE GENOMIC DNA]</scope>
    <source>
        <strain evidence="1 2">NPDC000632</strain>
    </source>
</reference>
<dbReference type="Proteomes" id="UP001490330">
    <property type="component" value="Unassembled WGS sequence"/>
</dbReference>
<dbReference type="Gene3D" id="3.40.630.30">
    <property type="match status" value="1"/>
</dbReference>
<dbReference type="EMBL" id="JBEPCV010000035">
    <property type="protein sequence ID" value="MER6907712.1"/>
    <property type="molecule type" value="Genomic_DNA"/>
</dbReference>